<keyword evidence="1" id="KW-0812">Transmembrane</keyword>
<reference evidence="3 4" key="1">
    <citation type="submission" date="2019-06" db="EMBL/GenBank/DDBJ databases">
        <title>Genomic Encyclopedia of Type Strains, Phase IV (KMG-V): Genome sequencing to study the core and pangenomes of soil and plant-associated prokaryotes.</title>
        <authorList>
            <person name="Whitman W."/>
        </authorList>
    </citation>
    <scope>NUCLEOTIDE SEQUENCE [LARGE SCALE GENOMIC DNA]</scope>
    <source>
        <strain evidence="3 4">BR 11880</strain>
    </source>
</reference>
<feature type="transmembrane region" description="Helical" evidence="1">
    <location>
        <begin position="238"/>
        <end position="257"/>
    </location>
</feature>
<keyword evidence="1" id="KW-1133">Transmembrane helix</keyword>
<dbReference type="AlphaFoldDB" id="A0A560F6A8"/>
<feature type="transmembrane region" description="Helical" evidence="1">
    <location>
        <begin position="89"/>
        <end position="114"/>
    </location>
</feature>
<feature type="transmembrane region" description="Helical" evidence="1">
    <location>
        <begin position="47"/>
        <end position="69"/>
    </location>
</feature>
<evidence type="ECO:0000256" key="1">
    <source>
        <dbReference type="SAM" id="Phobius"/>
    </source>
</evidence>
<protein>
    <recommendedName>
        <fullName evidence="2">CAAX prenyl protease 2/Lysostaphin resistance protein A-like domain-containing protein</fullName>
    </recommendedName>
</protein>
<sequence length="328" mass="34855">MHHHRSGRQLIPSPVSRAHHAVAPFAAGGEAAVPSLLALARQRREPWWAFLGGLVIVILGAILIAVVLVKVPQWAHLDRAMKRDDGLRAIVDLLTMLGSVAAALLPLALAVRWLHGRPLRSLLSPLPGLDVGLALRSALLWGGLVLLAVVASGLVDVWNGEPFAPGGQPWPQVLAFAVATGWMVVLQVTAEEALFRGYISQGLYAVTGSAWVTALPVALMFAGLHTQSWGNAVWDQRALYFTISLLLSAVTARAGRLEAAIGIHLGQNLTAIYVMGVLGPPFPSLLGVGAPENKPAGLEDVAGVLMTMGALTGLYWYLGVRRGWVVRP</sequence>
<feature type="domain" description="CAAX prenyl protease 2/Lysostaphin resistance protein A-like" evidence="2">
    <location>
        <begin position="177"/>
        <end position="269"/>
    </location>
</feature>
<feature type="transmembrane region" description="Helical" evidence="1">
    <location>
        <begin position="301"/>
        <end position="318"/>
    </location>
</feature>
<dbReference type="Proteomes" id="UP000319859">
    <property type="component" value="Unassembled WGS sequence"/>
</dbReference>
<dbReference type="InterPro" id="IPR003675">
    <property type="entry name" value="Rce1/LyrA-like_dom"/>
</dbReference>
<gene>
    <name evidence="3" type="ORF">FBZ89_11111</name>
</gene>
<dbReference type="Pfam" id="PF02517">
    <property type="entry name" value="Rce1-like"/>
    <property type="match status" value="1"/>
</dbReference>
<name>A0A560F6A8_9PROT</name>
<keyword evidence="1" id="KW-0472">Membrane</keyword>
<evidence type="ECO:0000313" key="3">
    <source>
        <dbReference type="EMBL" id="TWB17160.1"/>
    </source>
</evidence>
<dbReference type="OrthoDB" id="7310853at2"/>
<feature type="transmembrane region" description="Helical" evidence="1">
    <location>
        <begin position="202"/>
        <end position="226"/>
    </location>
</feature>
<comment type="caution">
    <text evidence="3">The sequence shown here is derived from an EMBL/GenBank/DDBJ whole genome shotgun (WGS) entry which is preliminary data.</text>
</comment>
<dbReference type="EMBL" id="VITN01000011">
    <property type="protein sequence ID" value="TWB17160.1"/>
    <property type="molecule type" value="Genomic_DNA"/>
</dbReference>
<accession>A0A560F6A8</accession>
<organism evidence="3 4">
    <name type="scientific">Nitrospirillum amazonense</name>
    <dbReference type="NCBI Taxonomy" id="28077"/>
    <lineage>
        <taxon>Bacteria</taxon>
        <taxon>Pseudomonadati</taxon>
        <taxon>Pseudomonadota</taxon>
        <taxon>Alphaproteobacteria</taxon>
        <taxon>Rhodospirillales</taxon>
        <taxon>Azospirillaceae</taxon>
        <taxon>Nitrospirillum</taxon>
    </lineage>
</organism>
<feature type="transmembrane region" description="Helical" evidence="1">
    <location>
        <begin position="135"/>
        <end position="158"/>
    </location>
</feature>
<dbReference type="GO" id="GO:0004175">
    <property type="term" value="F:endopeptidase activity"/>
    <property type="evidence" value="ECO:0007669"/>
    <property type="project" value="UniProtKB-ARBA"/>
</dbReference>
<feature type="transmembrane region" description="Helical" evidence="1">
    <location>
        <begin position="170"/>
        <end position="190"/>
    </location>
</feature>
<proteinExistence type="predicted"/>
<evidence type="ECO:0000259" key="2">
    <source>
        <dbReference type="Pfam" id="PF02517"/>
    </source>
</evidence>
<feature type="transmembrane region" description="Helical" evidence="1">
    <location>
        <begin position="269"/>
        <end position="289"/>
    </location>
</feature>
<dbReference type="GO" id="GO:0080120">
    <property type="term" value="P:CAAX-box protein maturation"/>
    <property type="evidence" value="ECO:0007669"/>
    <property type="project" value="UniProtKB-ARBA"/>
</dbReference>
<evidence type="ECO:0000313" key="4">
    <source>
        <dbReference type="Proteomes" id="UP000319859"/>
    </source>
</evidence>